<dbReference type="GO" id="GO:0004519">
    <property type="term" value="F:endonuclease activity"/>
    <property type="evidence" value="ECO:0007669"/>
    <property type="project" value="InterPro"/>
</dbReference>
<dbReference type="Gene3D" id="3.30.70.2540">
    <property type="entry name" value="CRISPR-associated endoribonuclease Cas6/Csy4"/>
    <property type="match status" value="1"/>
</dbReference>
<gene>
    <name evidence="1" type="primary">cas6f</name>
    <name evidence="1" type="ORF">FBQ74_18680</name>
</gene>
<dbReference type="NCBIfam" id="TIGR02563">
    <property type="entry name" value="cas_Csy4"/>
    <property type="match status" value="1"/>
</dbReference>
<dbReference type="OrthoDB" id="259831at2"/>
<evidence type="ECO:0000313" key="1">
    <source>
        <dbReference type="EMBL" id="QCZ95547.1"/>
    </source>
</evidence>
<dbReference type="Proteomes" id="UP000304912">
    <property type="component" value="Plasmid plas12"/>
</dbReference>
<dbReference type="AlphaFoldDB" id="A0A5B7YIS5"/>
<sequence>MDHYLDIKILEDPEFTAPILMNALFSKLHRALVAVSDNDIGVSFPSANRSTLGKQLRVHGTKERLEQLEQFPWRKGLGDFTNVVGINKTPDTKEYWLVQRMHVQSSPDRLRRRAMKRHSLTYDQAVERIPDSAGKRLDLPFIRIKSRSTNGQQFPLFIKQTLLAEVKTSAIFFSKYGLSATTPVPKF</sequence>
<reference evidence="1 2" key="1">
    <citation type="submission" date="2019-04" db="EMBL/GenBank/DDBJ databases">
        <title>Salinimonas iocasae sp. nov., a halophilic bacterium isolated from the outer tube casing of tubeworms in Okinawa Trough.</title>
        <authorList>
            <person name="Zhang H."/>
            <person name="Wang H."/>
            <person name="Li C."/>
        </authorList>
    </citation>
    <scope>NUCLEOTIDE SEQUENCE [LARGE SCALE GENOMIC DNA]</scope>
    <source>
        <strain evidence="1 2">KX18D6</strain>
        <plasmid evidence="1 2">plas12</plasmid>
    </source>
</reference>
<name>A0A5B7YIS5_9ALTE</name>
<dbReference type="InterPro" id="IPR042564">
    <property type="entry name" value="CRISPR-Cas6/Csy4_sf"/>
</dbReference>
<dbReference type="KEGG" id="salk:FBQ74_18680"/>
<dbReference type="InterPro" id="IPR013396">
    <property type="entry name" value="CRISPR-assoc_prot_Csy4"/>
</dbReference>
<geneLocation type="plasmid" evidence="1 2">
    <name>plas12</name>
</geneLocation>
<proteinExistence type="predicted"/>
<dbReference type="CDD" id="cd09739">
    <property type="entry name" value="Cas6_I-F"/>
    <property type="match status" value="1"/>
</dbReference>
<dbReference type="EMBL" id="CP039853">
    <property type="protein sequence ID" value="QCZ95547.1"/>
    <property type="molecule type" value="Genomic_DNA"/>
</dbReference>
<dbReference type="GO" id="GO:0043571">
    <property type="term" value="P:maintenance of CRISPR repeat elements"/>
    <property type="evidence" value="ECO:0007669"/>
    <property type="project" value="InterPro"/>
</dbReference>
<keyword evidence="1" id="KW-0614">Plasmid</keyword>
<protein>
    <submittedName>
        <fullName evidence="1">Type I-F CRISPR-associated endoribonuclease Cas6/Csy4</fullName>
    </submittedName>
</protein>
<keyword evidence="2" id="KW-1185">Reference proteome</keyword>
<organism evidence="1 2">
    <name type="scientific">Salinimonas iocasae</name>
    <dbReference type="NCBI Taxonomy" id="2572577"/>
    <lineage>
        <taxon>Bacteria</taxon>
        <taxon>Pseudomonadati</taxon>
        <taxon>Pseudomonadota</taxon>
        <taxon>Gammaproteobacteria</taxon>
        <taxon>Alteromonadales</taxon>
        <taxon>Alteromonadaceae</taxon>
        <taxon>Alteromonas/Salinimonas group</taxon>
        <taxon>Salinimonas</taxon>
    </lineage>
</organism>
<evidence type="ECO:0000313" key="2">
    <source>
        <dbReference type="Proteomes" id="UP000304912"/>
    </source>
</evidence>
<accession>A0A5B7YIS5</accession>
<dbReference type="RefSeq" id="WP_139758233.1">
    <property type="nucleotide sequence ID" value="NZ_CP039853.1"/>
</dbReference>
<dbReference type="Pfam" id="PF09618">
    <property type="entry name" value="Cas_Csy4"/>
    <property type="match status" value="1"/>
</dbReference>